<dbReference type="InterPro" id="IPR013087">
    <property type="entry name" value="Znf_C2H2_type"/>
</dbReference>
<gene>
    <name evidence="3" type="ORF">E3N88_44878</name>
</gene>
<dbReference type="Gene3D" id="3.30.160.60">
    <property type="entry name" value="Classic Zinc Finger"/>
    <property type="match status" value="2"/>
</dbReference>
<proteinExistence type="predicted"/>
<dbReference type="SUPFAM" id="SSF57667">
    <property type="entry name" value="beta-beta-alpha zinc fingers"/>
    <property type="match status" value="2"/>
</dbReference>
<dbReference type="PANTHER" id="PTHR47487">
    <property type="entry name" value="OS06G0651300 PROTEIN-RELATED"/>
    <property type="match status" value="1"/>
</dbReference>
<name>A0A5N6LAS3_9ASTR</name>
<dbReference type="OrthoDB" id="10009287at2759"/>
<evidence type="ECO:0000256" key="1">
    <source>
        <dbReference type="SAM" id="MobiDB-lite"/>
    </source>
</evidence>
<organism evidence="3 4">
    <name type="scientific">Mikania micrantha</name>
    <name type="common">bitter vine</name>
    <dbReference type="NCBI Taxonomy" id="192012"/>
    <lineage>
        <taxon>Eukaryota</taxon>
        <taxon>Viridiplantae</taxon>
        <taxon>Streptophyta</taxon>
        <taxon>Embryophyta</taxon>
        <taxon>Tracheophyta</taxon>
        <taxon>Spermatophyta</taxon>
        <taxon>Magnoliopsida</taxon>
        <taxon>eudicotyledons</taxon>
        <taxon>Gunneridae</taxon>
        <taxon>Pentapetalae</taxon>
        <taxon>asterids</taxon>
        <taxon>campanulids</taxon>
        <taxon>Asterales</taxon>
        <taxon>Asteraceae</taxon>
        <taxon>Asteroideae</taxon>
        <taxon>Heliantheae alliance</taxon>
        <taxon>Eupatorieae</taxon>
        <taxon>Mikania</taxon>
    </lineage>
</organism>
<evidence type="ECO:0000313" key="4">
    <source>
        <dbReference type="Proteomes" id="UP000326396"/>
    </source>
</evidence>
<evidence type="ECO:0000313" key="3">
    <source>
        <dbReference type="EMBL" id="KAD0040249.1"/>
    </source>
</evidence>
<dbReference type="GO" id="GO:0003676">
    <property type="term" value="F:nucleic acid binding"/>
    <property type="evidence" value="ECO:0007669"/>
    <property type="project" value="InterPro"/>
</dbReference>
<evidence type="ECO:0000259" key="2">
    <source>
        <dbReference type="PROSITE" id="PS00028"/>
    </source>
</evidence>
<feature type="region of interest" description="Disordered" evidence="1">
    <location>
        <begin position="291"/>
        <end position="321"/>
    </location>
</feature>
<feature type="compositionally biased region" description="Polar residues" evidence="1">
    <location>
        <begin position="200"/>
        <end position="209"/>
    </location>
</feature>
<dbReference type="Pfam" id="PF12874">
    <property type="entry name" value="zf-met"/>
    <property type="match status" value="2"/>
</dbReference>
<protein>
    <recommendedName>
        <fullName evidence="2">C2H2-type domain-containing protein</fullName>
    </recommendedName>
</protein>
<dbReference type="InterPro" id="IPR003604">
    <property type="entry name" value="Matrin/U1-like-C_Znf_C2H2"/>
</dbReference>
<dbReference type="InterPro" id="IPR036236">
    <property type="entry name" value="Znf_C2H2_sf"/>
</dbReference>
<feature type="compositionally biased region" description="Polar residues" evidence="1">
    <location>
        <begin position="291"/>
        <end position="312"/>
    </location>
</feature>
<dbReference type="SMART" id="SM00451">
    <property type="entry name" value="ZnF_U1"/>
    <property type="match status" value="2"/>
</dbReference>
<dbReference type="Proteomes" id="UP000326396">
    <property type="component" value="Unassembled WGS sequence"/>
</dbReference>
<accession>A0A5N6LAS3</accession>
<feature type="region of interest" description="Disordered" evidence="1">
    <location>
        <begin position="181"/>
        <end position="217"/>
    </location>
</feature>
<dbReference type="PANTHER" id="PTHR47487:SF8">
    <property type="entry name" value="OS08G0270900 PROTEIN"/>
    <property type="match status" value="1"/>
</dbReference>
<dbReference type="PROSITE" id="PS00028">
    <property type="entry name" value="ZINC_FINGER_C2H2_1"/>
    <property type="match status" value="1"/>
</dbReference>
<keyword evidence="4" id="KW-1185">Reference proteome</keyword>
<dbReference type="GO" id="GO:0008270">
    <property type="term" value="F:zinc ion binding"/>
    <property type="evidence" value="ECO:0007669"/>
    <property type="project" value="InterPro"/>
</dbReference>
<reference evidence="3 4" key="1">
    <citation type="submission" date="2019-05" db="EMBL/GenBank/DDBJ databases">
        <title>Mikania micrantha, genome provides insights into the molecular mechanism of rapid growth.</title>
        <authorList>
            <person name="Liu B."/>
        </authorList>
    </citation>
    <scope>NUCLEOTIDE SEQUENCE [LARGE SCALE GENOMIC DNA]</scope>
    <source>
        <strain evidence="3">NLD-2019</strain>
        <tissue evidence="3">Leaf</tissue>
    </source>
</reference>
<dbReference type="EMBL" id="SZYD01002025">
    <property type="protein sequence ID" value="KAD0040249.1"/>
    <property type="molecule type" value="Genomic_DNA"/>
</dbReference>
<feature type="domain" description="C2H2-type" evidence="2">
    <location>
        <begin position="224"/>
        <end position="246"/>
    </location>
</feature>
<feature type="compositionally biased region" description="Polar residues" evidence="1">
    <location>
        <begin position="13"/>
        <end position="24"/>
    </location>
</feature>
<comment type="caution">
    <text evidence="3">The sequence shown here is derived from an EMBL/GenBank/DDBJ whole genome shotgun (WGS) entry which is preliminary data.</text>
</comment>
<dbReference type="AlphaFoldDB" id="A0A5N6LAS3"/>
<sequence>MKLKLRQMDADVQDQQNPAHQPQSPFFTEPAMPGFLNANFAGDIVGKDMFRGRFEMRESIRQELEKERIRAEIIAEEMARKRILEAEVRKELMMEREMATRNAGEISLPFMRRSLPASHNNLLAPESLHRQPIEPEDKLSYGHGGRLREIRGFPVSPFRLLGDLPKIKGIPTHDNYEKEDINLGKLDDDTVSGTKRKSTPEVSDGSSQHGSDRSKKKVKEQWNCAICQVSVTSERGFNEHLHGKKHHAKEAALVAQRTGANFGLGVAPKNPIIKPEKLALTSITVSFSGETKSKISVDQTPETSKPSSTSDPNDMKKKDEMVGKNKIDRYKFWCEMCQVGTFAEKVMNAHKEGKKHLTRLVKHYYRKGKVDSDSSATANTCEDEPESKTTNQAVAVETVAAEVKPVKDDMLTHSPPLASSSYFKLLTITANPSSGTSYSGYERGKKDFCSIVIIHDNLMLFANEIGMWNQRKIVNCDFEFGDRDVNL</sequence>
<feature type="region of interest" description="Disordered" evidence="1">
    <location>
        <begin position="1"/>
        <end position="24"/>
    </location>
</feature>